<keyword evidence="6" id="KW-1185">Reference proteome</keyword>
<evidence type="ECO:0000256" key="1">
    <source>
        <dbReference type="ARBA" id="ARBA00000900"/>
    </source>
</evidence>
<dbReference type="PANTHER" id="PTHR45647:SF94">
    <property type="entry name" value="OS02G0822900 PROTEIN"/>
    <property type="match status" value="1"/>
</dbReference>
<comment type="catalytic activity">
    <reaction evidence="1">
        <text>S-ubiquitinyl-[E2 ubiquitin-conjugating enzyme]-L-cysteine + [acceptor protein]-L-lysine = [E2 ubiquitin-conjugating enzyme]-L-cysteine + N(6)-ubiquitinyl-[acceptor protein]-L-lysine.</text>
        <dbReference type="EC" id="2.3.2.27"/>
    </reaction>
</comment>
<dbReference type="EC" id="2.3.2.27" evidence="2"/>
<evidence type="ECO:0000256" key="3">
    <source>
        <dbReference type="ARBA" id="ARBA00022786"/>
    </source>
</evidence>
<dbReference type="EMBL" id="CM029037">
    <property type="protein sequence ID" value="KAG2662667.1"/>
    <property type="molecule type" value="Genomic_DNA"/>
</dbReference>
<gene>
    <name evidence="5" type="ORF">PVAP13_1KG549000</name>
</gene>
<comment type="caution">
    <text evidence="5">The sequence shown here is derived from an EMBL/GenBank/DDBJ whole genome shotgun (WGS) entry which is preliminary data.</text>
</comment>
<feature type="compositionally biased region" description="Low complexity" evidence="4">
    <location>
        <begin position="339"/>
        <end position="350"/>
    </location>
</feature>
<keyword evidence="3" id="KW-0833">Ubl conjugation pathway</keyword>
<feature type="region of interest" description="Disordered" evidence="4">
    <location>
        <begin position="331"/>
        <end position="350"/>
    </location>
</feature>
<reference evidence="5" key="1">
    <citation type="submission" date="2020-05" db="EMBL/GenBank/DDBJ databases">
        <title>WGS assembly of Panicum virgatum.</title>
        <authorList>
            <person name="Lovell J.T."/>
            <person name="Jenkins J."/>
            <person name="Shu S."/>
            <person name="Juenger T.E."/>
            <person name="Schmutz J."/>
        </authorList>
    </citation>
    <scope>NUCLEOTIDE SEQUENCE</scope>
    <source>
        <strain evidence="5">AP13</strain>
    </source>
</reference>
<dbReference type="PANTHER" id="PTHR45647">
    <property type="entry name" value="OS02G0152300 PROTEIN"/>
    <property type="match status" value="1"/>
</dbReference>
<sequence>MRMRTVPPRDRGYLLVLASQHQHPHLPAASGTSLLCTALHGWMRRWRSKQQPCLLPLPLHYSYTTTTTTSSSSSSSRCTAPWGGSARTMKNGRPTCSGCSPTSPGASASIVLAHLRRPPSRINMMGAWVPVSQLAEEEVTAFRQLEEDKIGKFLDDLLDICKSQKVNASKIIVATDDTARGLVQLVDDHGVTELVMGAASDRAYTRKMRAPRSKKALTVQRKANPTCKIWFVCKGNLICTREASEGAHRAESSTASTSPRSSTSDYARSKSSPRLHSKTFSTQEPNDPATASVYETHTRWVDHTMDMEGSASVSEIVESGNEPAAELLPHGDVQEDQEAPSPDGSDADAAGEMMDDALYEALMEAENLRHEAYEETRRRQMAERELAEASRMADDAESSYRREAKHRKEMEEMLARERAAMEQGRRELNGILDKIRQVDDRSAELELQISSSERMMSELEARLSESYSLLETLRPTRMTTAAAARGEEGTEGAQDLLRLGYSEL</sequence>
<proteinExistence type="predicted"/>
<dbReference type="CDD" id="cd01989">
    <property type="entry name" value="USP_STK_Ubox_N"/>
    <property type="match status" value="1"/>
</dbReference>
<dbReference type="AlphaFoldDB" id="A0A8T0XSF1"/>
<feature type="compositionally biased region" description="Low complexity" evidence="4">
    <location>
        <begin position="252"/>
        <end position="264"/>
    </location>
</feature>
<dbReference type="SUPFAM" id="SSF52402">
    <property type="entry name" value="Adenine nucleotide alpha hydrolases-like"/>
    <property type="match status" value="1"/>
</dbReference>
<evidence type="ECO:0000313" key="6">
    <source>
        <dbReference type="Proteomes" id="UP000823388"/>
    </source>
</evidence>
<evidence type="ECO:0000256" key="4">
    <source>
        <dbReference type="SAM" id="MobiDB-lite"/>
    </source>
</evidence>
<feature type="region of interest" description="Disordered" evidence="4">
    <location>
        <begin position="245"/>
        <end position="290"/>
    </location>
</feature>
<feature type="region of interest" description="Disordered" evidence="4">
    <location>
        <begin position="482"/>
        <end position="504"/>
    </location>
</feature>
<evidence type="ECO:0000313" key="5">
    <source>
        <dbReference type="EMBL" id="KAG2662667.1"/>
    </source>
</evidence>
<dbReference type="GO" id="GO:0061630">
    <property type="term" value="F:ubiquitin protein ligase activity"/>
    <property type="evidence" value="ECO:0007669"/>
    <property type="project" value="UniProtKB-EC"/>
</dbReference>
<dbReference type="InterPro" id="IPR051348">
    <property type="entry name" value="U-box_ubiquitin_ligases"/>
</dbReference>
<feature type="region of interest" description="Disordered" evidence="4">
    <location>
        <begin position="387"/>
        <end position="409"/>
    </location>
</feature>
<name>A0A8T0XSF1_PANVG</name>
<organism evidence="5 6">
    <name type="scientific">Panicum virgatum</name>
    <name type="common">Blackwell switchgrass</name>
    <dbReference type="NCBI Taxonomy" id="38727"/>
    <lineage>
        <taxon>Eukaryota</taxon>
        <taxon>Viridiplantae</taxon>
        <taxon>Streptophyta</taxon>
        <taxon>Embryophyta</taxon>
        <taxon>Tracheophyta</taxon>
        <taxon>Spermatophyta</taxon>
        <taxon>Magnoliopsida</taxon>
        <taxon>Liliopsida</taxon>
        <taxon>Poales</taxon>
        <taxon>Poaceae</taxon>
        <taxon>PACMAD clade</taxon>
        <taxon>Panicoideae</taxon>
        <taxon>Panicodae</taxon>
        <taxon>Paniceae</taxon>
        <taxon>Panicinae</taxon>
        <taxon>Panicum</taxon>
        <taxon>Panicum sect. Hiantes</taxon>
    </lineage>
</organism>
<dbReference type="Proteomes" id="UP000823388">
    <property type="component" value="Chromosome 1K"/>
</dbReference>
<protein>
    <recommendedName>
        <fullName evidence="2">RING-type E3 ubiquitin transferase</fullName>
        <ecNumber evidence="2">2.3.2.27</ecNumber>
    </recommendedName>
</protein>
<evidence type="ECO:0000256" key="2">
    <source>
        <dbReference type="ARBA" id="ARBA00012483"/>
    </source>
</evidence>
<accession>A0A8T0XSF1</accession>